<dbReference type="SUPFAM" id="SSF49265">
    <property type="entry name" value="Fibronectin type III"/>
    <property type="match status" value="1"/>
</dbReference>
<keyword evidence="7" id="KW-1185">Reference proteome</keyword>
<sequence length="239" mass="25605">MCEAISSSEIFVTWTPPHPDGANGRIVSYRVHYEKSENIKGIGVSRSISQITPLRSLLPSHHEQKFTNREISPNFRLDFEPEAPHSAPEPPGEVLVNDGLETRLTSLRAFSNYSVTVAAATAVGVGVPSTPISCATAEGVPTAPTAVKVVLSSKRKAIVSWRPPDSPRGRITHYAVQWRPVVDSGGNTQEVTVPGDSQHCELLDLPFDETVQVVVLGYTRVGAGAASQPASIVVSDTSE</sequence>
<feature type="domain" description="Fibronectin type-III" evidence="6">
    <location>
        <begin position="1"/>
        <end position="90"/>
    </location>
</feature>
<evidence type="ECO:0000256" key="1">
    <source>
        <dbReference type="ARBA" id="ARBA00022729"/>
    </source>
</evidence>
<keyword evidence="3" id="KW-1015">Disulfide bond</keyword>
<dbReference type="PROSITE" id="PS50853">
    <property type="entry name" value="FN3"/>
    <property type="match status" value="2"/>
</dbReference>
<proteinExistence type="predicted"/>
<feature type="domain" description="Fibronectin type-III" evidence="6">
    <location>
        <begin position="143"/>
        <end position="237"/>
    </location>
</feature>
<reference evidence="8" key="1">
    <citation type="submission" date="2025-08" db="UniProtKB">
        <authorList>
            <consortium name="RefSeq"/>
        </authorList>
    </citation>
    <scope>IDENTIFICATION</scope>
    <source>
        <tissue evidence="8">Whole organism</tissue>
    </source>
</reference>
<dbReference type="Pfam" id="PF00041">
    <property type="entry name" value="fn3"/>
    <property type="match status" value="1"/>
</dbReference>
<dbReference type="Gene3D" id="2.60.40.10">
    <property type="entry name" value="Immunoglobulins"/>
    <property type="match status" value="2"/>
</dbReference>
<evidence type="ECO:0000259" key="6">
    <source>
        <dbReference type="PROSITE" id="PS50853"/>
    </source>
</evidence>
<dbReference type="GO" id="GO:0019955">
    <property type="term" value="F:cytokine binding"/>
    <property type="evidence" value="ECO:0007669"/>
    <property type="project" value="TreeGrafter"/>
</dbReference>
<dbReference type="SMART" id="SM00060">
    <property type="entry name" value="FN3"/>
    <property type="match status" value="2"/>
</dbReference>
<keyword evidence="2" id="KW-0677">Repeat</keyword>
<organism evidence="7 8">
    <name type="scientific">Hyalella azteca</name>
    <name type="common">Amphipod</name>
    <dbReference type="NCBI Taxonomy" id="294128"/>
    <lineage>
        <taxon>Eukaryota</taxon>
        <taxon>Metazoa</taxon>
        <taxon>Ecdysozoa</taxon>
        <taxon>Arthropoda</taxon>
        <taxon>Crustacea</taxon>
        <taxon>Multicrustacea</taxon>
        <taxon>Malacostraca</taxon>
        <taxon>Eumalacostraca</taxon>
        <taxon>Peracarida</taxon>
        <taxon>Amphipoda</taxon>
        <taxon>Senticaudata</taxon>
        <taxon>Talitrida</taxon>
        <taxon>Talitroidea</taxon>
        <taxon>Hyalellidae</taxon>
        <taxon>Hyalella</taxon>
    </lineage>
</organism>
<dbReference type="GO" id="GO:0004896">
    <property type="term" value="F:cytokine receptor activity"/>
    <property type="evidence" value="ECO:0007669"/>
    <property type="project" value="TreeGrafter"/>
</dbReference>
<dbReference type="AlphaFoldDB" id="A0A979FVR1"/>
<dbReference type="InterPro" id="IPR003961">
    <property type="entry name" value="FN3_dom"/>
</dbReference>
<dbReference type="GeneID" id="125179086"/>
<keyword evidence="1" id="KW-0732">Signal</keyword>
<accession>A0A979FVR1</accession>
<name>A0A979FVR1_HYAAZ</name>
<dbReference type="OrthoDB" id="5969272at2759"/>
<evidence type="ECO:0000256" key="2">
    <source>
        <dbReference type="ARBA" id="ARBA00022737"/>
    </source>
</evidence>
<evidence type="ECO:0000313" key="8">
    <source>
        <dbReference type="RefSeq" id="XP_047740195.1"/>
    </source>
</evidence>
<dbReference type="PANTHER" id="PTHR23036">
    <property type="entry name" value="CYTOKINE RECEPTOR"/>
    <property type="match status" value="1"/>
</dbReference>
<evidence type="ECO:0000256" key="4">
    <source>
        <dbReference type="ARBA" id="ARBA00023170"/>
    </source>
</evidence>
<dbReference type="Proteomes" id="UP000694843">
    <property type="component" value="Unplaced"/>
</dbReference>
<dbReference type="InterPro" id="IPR036116">
    <property type="entry name" value="FN3_sf"/>
</dbReference>
<dbReference type="GO" id="GO:0009897">
    <property type="term" value="C:external side of plasma membrane"/>
    <property type="evidence" value="ECO:0007669"/>
    <property type="project" value="TreeGrafter"/>
</dbReference>
<dbReference type="PANTHER" id="PTHR23036:SF151">
    <property type="entry name" value="FIBRONECTIN TYPE-III DOMAIN-CONTAINING PROTEIN"/>
    <property type="match status" value="1"/>
</dbReference>
<dbReference type="InterPro" id="IPR050379">
    <property type="entry name" value="Type-I_Cytokine_Rcpt"/>
</dbReference>
<protein>
    <submittedName>
        <fullName evidence="8">Down syndrome cell adhesion molecule-like protein Dscam2</fullName>
    </submittedName>
</protein>
<evidence type="ECO:0000313" key="7">
    <source>
        <dbReference type="Proteomes" id="UP000694843"/>
    </source>
</evidence>
<dbReference type="KEGG" id="hazt:125179086"/>
<dbReference type="CDD" id="cd00063">
    <property type="entry name" value="FN3"/>
    <property type="match status" value="2"/>
</dbReference>
<dbReference type="GO" id="GO:0043235">
    <property type="term" value="C:receptor complex"/>
    <property type="evidence" value="ECO:0007669"/>
    <property type="project" value="TreeGrafter"/>
</dbReference>
<evidence type="ECO:0000256" key="5">
    <source>
        <dbReference type="ARBA" id="ARBA00023180"/>
    </source>
</evidence>
<dbReference type="RefSeq" id="XP_047740195.1">
    <property type="nucleotide sequence ID" value="XM_047884239.1"/>
</dbReference>
<gene>
    <name evidence="8" type="primary">LOC125179086</name>
</gene>
<keyword evidence="5" id="KW-0325">Glycoprotein</keyword>
<keyword evidence="4" id="KW-0675">Receptor</keyword>
<dbReference type="InterPro" id="IPR013783">
    <property type="entry name" value="Ig-like_fold"/>
</dbReference>
<evidence type="ECO:0000256" key="3">
    <source>
        <dbReference type="ARBA" id="ARBA00023157"/>
    </source>
</evidence>